<evidence type="ECO:0000313" key="4">
    <source>
        <dbReference type="EMBL" id="ETN99209.1"/>
    </source>
</evidence>
<keyword evidence="5" id="KW-1185">Reference proteome</keyword>
<feature type="repeat" description="WD" evidence="3">
    <location>
        <begin position="149"/>
        <end position="193"/>
    </location>
</feature>
<gene>
    <name evidence="4" type="ORF">RFI_38272</name>
</gene>
<feature type="non-terminal residue" evidence="4">
    <location>
        <position position="1"/>
    </location>
</feature>
<protein>
    <submittedName>
        <fullName evidence="4">WD-40 repeat protein</fullName>
    </submittedName>
</protein>
<dbReference type="AlphaFoldDB" id="X6LEN4"/>
<dbReference type="InterPro" id="IPR019775">
    <property type="entry name" value="WD40_repeat_CS"/>
</dbReference>
<dbReference type="InterPro" id="IPR036322">
    <property type="entry name" value="WD40_repeat_dom_sf"/>
</dbReference>
<feature type="repeat" description="WD" evidence="3">
    <location>
        <begin position="122"/>
        <end position="148"/>
    </location>
</feature>
<evidence type="ECO:0000313" key="5">
    <source>
        <dbReference type="Proteomes" id="UP000023152"/>
    </source>
</evidence>
<dbReference type="EMBL" id="ASPP01044593">
    <property type="protein sequence ID" value="ETN99209.1"/>
    <property type="molecule type" value="Genomic_DNA"/>
</dbReference>
<dbReference type="PANTHER" id="PTHR22847:SF637">
    <property type="entry name" value="WD REPEAT DOMAIN 5B"/>
    <property type="match status" value="1"/>
</dbReference>
<proteinExistence type="predicted"/>
<comment type="caution">
    <text evidence="4">The sequence shown here is derived from an EMBL/GenBank/DDBJ whole genome shotgun (WGS) entry which is preliminary data.</text>
</comment>
<dbReference type="SMART" id="SM00320">
    <property type="entry name" value="WD40"/>
    <property type="match status" value="2"/>
</dbReference>
<dbReference type="Proteomes" id="UP000023152">
    <property type="component" value="Unassembled WGS sequence"/>
</dbReference>
<keyword evidence="2" id="KW-0677">Repeat</keyword>
<sequence>HQVTIPSVFGTSKQQKNIRLSKNTVVLFIQFNSHHSLVEDICVLDQLIIQFVYVMLRQRSHCMFSTYIWCVEFSPLHSNSRDTNKIGVIGGAGYTICSGSGDKTIRTVRSVKYSRNETSIVDGNVICSGSDDNTVRLWDIRAGKQINIFKGHTNTIYTVEYLPSENGSSDANIIYSGSSDNTIRFWDIRTNKQ</sequence>
<keyword evidence="1 3" id="KW-0853">WD repeat</keyword>
<dbReference type="PROSITE" id="PS50294">
    <property type="entry name" value="WD_REPEATS_REGION"/>
    <property type="match status" value="1"/>
</dbReference>
<dbReference type="GO" id="GO:1990234">
    <property type="term" value="C:transferase complex"/>
    <property type="evidence" value="ECO:0007669"/>
    <property type="project" value="UniProtKB-ARBA"/>
</dbReference>
<dbReference type="SUPFAM" id="SSF50978">
    <property type="entry name" value="WD40 repeat-like"/>
    <property type="match status" value="1"/>
</dbReference>
<dbReference type="PRINTS" id="PR00320">
    <property type="entry name" value="GPROTEINBRPT"/>
</dbReference>
<dbReference type="PROSITE" id="PS00678">
    <property type="entry name" value="WD_REPEATS_1"/>
    <property type="match status" value="2"/>
</dbReference>
<name>X6LEN4_RETFI</name>
<dbReference type="Pfam" id="PF00400">
    <property type="entry name" value="WD40"/>
    <property type="match status" value="2"/>
</dbReference>
<evidence type="ECO:0000256" key="1">
    <source>
        <dbReference type="ARBA" id="ARBA00022574"/>
    </source>
</evidence>
<dbReference type="PANTHER" id="PTHR22847">
    <property type="entry name" value="WD40 REPEAT PROTEIN"/>
    <property type="match status" value="1"/>
</dbReference>
<dbReference type="InterPro" id="IPR001680">
    <property type="entry name" value="WD40_rpt"/>
</dbReference>
<dbReference type="Gene3D" id="2.130.10.10">
    <property type="entry name" value="YVTN repeat-like/Quinoprotein amine dehydrogenase"/>
    <property type="match status" value="1"/>
</dbReference>
<evidence type="ECO:0000256" key="3">
    <source>
        <dbReference type="PROSITE-ProRule" id="PRU00221"/>
    </source>
</evidence>
<accession>X6LEN4</accession>
<organism evidence="4 5">
    <name type="scientific">Reticulomyxa filosa</name>
    <dbReference type="NCBI Taxonomy" id="46433"/>
    <lineage>
        <taxon>Eukaryota</taxon>
        <taxon>Sar</taxon>
        <taxon>Rhizaria</taxon>
        <taxon>Retaria</taxon>
        <taxon>Foraminifera</taxon>
        <taxon>Monothalamids</taxon>
        <taxon>Reticulomyxidae</taxon>
        <taxon>Reticulomyxa</taxon>
    </lineage>
</organism>
<dbReference type="OrthoDB" id="25131at2759"/>
<evidence type="ECO:0000256" key="2">
    <source>
        <dbReference type="ARBA" id="ARBA00022737"/>
    </source>
</evidence>
<feature type="non-terminal residue" evidence="4">
    <location>
        <position position="193"/>
    </location>
</feature>
<dbReference type="InterPro" id="IPR015943">
    <property type="entry name" value="WD40/YVTN_repeat-like_dom_sf"/>
</dbReference>
<dbReference type="InterPro" id="IPR020472">
    <property type="entry name" value="WD40_PAC1"/>
</dbReference>
<dbReference type="PROSITE" id="PS50082">
    <property type="entry name" value="WD_REPEATS_2"/>
    <property type="match status" value="2"/>
</dbReference>
<reference evidence="4 5" key="1">
    <citation type="journal article" date="2013" name="Curr. Biol.">
        <title>The Genome of the Foraminiferan Reticulomyxa filosa.</title>
        <authorList>
            <person name="Glockner G."/>
            <person name="Hulsmann N."/>
            <person name="Schleicher M."/>
            <person name="Noegel A.A."/>
            <person name="Eichinger L."/>
            <person name="Gallinger C."/>
            <person name="Pawlowski J."/>
            <person name="Sierra R."/>
            <person name="Euteneuer U."/>
            <person name="Pillet L."/>
            <person name="Moustafa A."/>
            <person name="Platzer M."/>
            <person name="Groth M."/>
            <person name="Szafranski K."/>
            <person name="Schliwa M."/>
        </authorList>
    </citation>
    <scope>NUCLEOTIDE SEQUENCE [LARGE SCALE GENOMIC DNA]</scope>
</reference>